<evidence type="ECO:0000313" key="1">
    <source>
        <dbReference type="EMBL" id="KAI8526261.1"/>
    </source>
</evidence>
<keyword evidence="2" id="KW-1185">Reference proteome</keyword>
<organism evidence="1 2">
    <name type="scientific">Rhododendron molle</name>
    <name type="common">Chinese azalea</name>
    <name type="synonym">Azalea mollis</name>
    <dbReference type="NCBI Taxonomy" id="49168"/>
    <lineage>
        <taxon>Eukaryota</taxon>
        <taxon>Viridiplantae</taxon>
        <taxon>Streptophyta</taxon>
        <taxon>Embryophyta</taxon>
        <taxon>Tracheophyta</taxon>
        <taxon>Spermatophyta</taxon>
        <taxon>Magnoliopsida</taxon>
        <taxon>eudicotyledons</taxon>
        <taxon>Gunneridae</taxon>
        <taxon>Pentapetalae</taxon>
        <taxon>asterids</taxon>
        <taxon>Ericales</taxon>
        <taxon>Ericaceae</taxon>
        <taxon>Ericoideae</taxon>
        <taxon>Rhodoreae</taxon>
        <taxon>Rhododendron</taxon>
    </lineage>
</organism>
<protein>
    <submittedName>
        <fullName evidence="1">Uncharacterized protein</fullName>
    </submittedName>
</protein>
<gene>
    <name evidence="1" type="ORF">RHMOL_Rhmol13G0294900</name>
</gene>
<evidence type="ECO:0000313" key="2">
    <source>
        <dbReference type="Proteomes" id="UP001062846"/>
    </source>
</evidence>
<reference evidence="1" key="1">
    <citation type="submission" date="2022-02" db="EMBL/GenBank/DDBJ databases">
        <title>Plant Genome Project.</title>
        <authorList>
            <person name="Zhang R.-G."/>
        </authorList>
    </citation>
    <scope>NUCLEOTIDE SEQUENCE</scope>
    <source>
        <strain evidence="1">AT1</strain>
    </source>
</reference>
<accession>A0ACC0LCK5</accession>
<comment type="caution">
    <text evidence="1">The sequence shown here is derived from an EMBL/GenBank/DDBJ whole genome shotgun (WGS) entry which is preliminary data.</text>
</comment>
<sequence>MTESKKEAIVMFPFMAQSHIMPFLALSLQLQQRGFNIILVNSPLNIHKLRRSIPASSSAAAVRLHELPCNSSDHHGLPPDTENTDALPPQLVSRFIESSKSLKPHFASLLSDLVRGGDRPLAVVADIFFGWSAEVAQELDLFHAIFSLSGGFALACYYSTLLNLPHRKTDSPEFSLPDFPEAGKLHVTQLGASIMAADGSDSWSIFQRENLPAWPPLGFDITGEFRAEEWLPEGFTERIVETQNRGLVVSQWAPQLEILSHESVGAFLTQCGGNSVLESLSCGVPLIGWPLMAEQFFTAKLLVEEVGVCLEVARGSSSEVRCEDIVEKIEKAMKGDSEKGMEMRKRAGEVKEVIRNAVKSDDELKGPSVKAMDDFLDAALSMKEKAEFGVKVIGF</sequence>
<dbReference type="EMBL" id="CM046400">
    <property type="protein sequence ID" value="KAI8526261.1"/>
    <property type="molecule type" value="Genomic_DNA"/>
</dbReference>
<dbReference type="Proteomes" id="UP001062846">
    <property type="component" value="Chromosome 13"/>
</dbReference>
<proteinExistence type="predicted"/>
<name>A0ACC0LCK5_RHOML</name>